<evidence type="ECO:0000259" key="8">
    <source>
        <dbReference type="PROSITE" id="PS50893"/>
    </source>
</evidence>
<evidence type="ECO:0000256" key="2">
    <source>
        <dbReference type="ARBA" id="ARBA00022692"/>
    </source>
</evidence>
<dbReference type="InterPro" id="IPR039421">
    <property type="entry name" value="Type_1_exporter"/>
</dbReference>
<evidence type="ECO:0000313" key="10">
    <source>
        <dbReference type="EMBL" id="QTR46845.1"/>
    </source>
</evidence>
<evidence type="ECO:0000256" key="6">
    <source>
        <dbReference type="ARBA" id="ARBA00023136"/>
    </source>
</evidence>
<evidence type="ECO:0000256" key="3">
    <source>
        <dbReference type="ARBA" id="ARBA00022741"/>
    </source>
</evidence>
<keyword evidence="5 7" id="KW-1133">Transmembrane helix</keyword>
<name>A0ABX7X119_9GAMM</name>
<gene>
    <name evidence="10" type="primary">cydC</name>
    <name evidence="10" type="ORF">J9253_02535</name>
</gene>
<evidence type="ECO:0000256" key="1">
    <source>
        <dbReference type="ARBA" id="ARBA00004651"/>
    </source>
</evidence>
<protein>
    <submittedName>
        <fullName evidence="10">Thiol reductant ABC exporter subunit CydC</fullName>
    </submittedName>
</protein>
<dbReference type="InterPro" id="IPR003593">
    <property type="entry name" value="AAA+_ATPase"/>
</dbReference>
<evidence type="ECO:0000256" key="7">
    <source>
        <dbReference type="SAM" id="Phobius"/>
    </source>
</evidence>
<proteinExistence type="predicted"/>
<feature type="domain" description="ABC transporter" evidence="8">
    <location>
        <begin position="340"/>
        <end position="575"/>
    </location>
</feature>
<keyword evidence="6 7" id="KW-0472">Membrane</keyword>
<feature type="transmembrane region" description="Helical" evidence="7">
    <location>
        <begin position="248"/>
        <end position="269"/>
    </location>
</feature>
<dbReference type="SMART" id="SM00382">
    <property type="entry name" value="AAA"/>
    <property type="match status" value="1"/>
</dbReference>
<evidence type="ECO:0000259" key="9">
    <source>
        <dbReference type="PROSITE" id="PS50929"/>
    </source>
</evidence>
<dbReference type="SUPFAM" id="SSF90123">
    <property type="entry name" value="ABC transporter transmembrane region"/>
    <property type="match status" value="1"/>
</dbReference>
<dbReference type="PROSITE" id="PS50929">
    <property type="entry name" value="ABC_TM1F"/>
    <property type="match status" value="1"/>
</dbReference>
<evidence type="ECO:0000256" key="4">
    <source>
        <dbReference type="ARBA" id="ARBA00022840"/>
    </source>
</evidence>
<dbReference type="Gene3D" id="1.20.1560.10">
    <property type="entry name" value="ABC transporter type 1, transmembrane domain"/>
    <property type="match status" value="1"/>
</dbReference>
<feature type="transmembrane region" description="Helical" evidence="7">
    <location>
        <begin position="41"/>
        <end position="59"/>
    </location>
</feature>
<accession>A0ABX7X119</accession>
<dbReference type="Proteomes" id="UP000672039">
    <property type="component" value="Chromosome"/>
</dbReference>
<organism evidence="10 11">
    <name type="scientific">Thiothrix litoralis</name>
    <dbReference type="NCBI Taxonomy" id="2891210"/>
    <lineage>
        <taxon>Bacteria</taxon>
        <taxon>Pseudomonadati</taxon>
        <taxon>Pseudomonadota</taxon>
        <taxon>Gammaproteobacteria</taxon>
        <taxon>Thiotrichales</taxon>
        <taxon>Thiotrichaceae</taxon>
        <taxon>Thiothrix</taxon>
    </lineage>
</organism>
<dbReference type="PROSITE" id="PS50893">
    <property type="entry name" value="ABC_TRANSPORTER_2"/>
    <property type="match status" value="1"/>
</dbReference>
<keyword evidence="3" id="KW-0547">Nucleotide-binding</keyword>
<dbReference type="Pfam" id="PF00005">
    <property type="entry name" value="ABC_tran"/>
    <property type="match status" value="1"/>
</dbReference>
<reference evidence="10 11" key="1">
    <citation type="submission" date="2021-04" db="EMBL/GenBank/DDBJ databases">
        <title>Genomics, taxonomy and metabolism of representatives of sulfur bacteria of the genus Thiothrix: Thiothrix fructosivorans QT, Thiothrix unzii A1T and three new species, Thiothrix subterranea sp. nov., Thiothrix litoralis sp. nov. and 'Candidatus Thiothrix anitrata' sp. nov.</title>
        <authorList>
            <person name="Ravin N.V."/>
            <person name="Smolyakov D."/>
            <person name="Rudenko T.S."/>
            <person name="Mardanov A.V."/>
            <person name="Beletsky A.V."/>
            <person name="Markov N.D."/>
            <person name="Fomenkov A.I."/>
            <person name="Roberts R.J."/>
            <person name="Karnachuk O.V."/>
            <person name="Novikov A."/>
            <person name="Grabovich M.Y."/>
        </authorList>
    </citation>
    <scope>NUCLEOTIDE SEQUENCE [LARGE SCALE GENOMIC DNA]</scope>
    <source>
        <strain evidence="10 11">AS</strain>
    </source>
</reference>
<dbReference type="NCBIfam" id="TIGR02868">
    <property type="entry name" value="CydC"/>
    <property type="match status" value="1"/>
</dbReference>
<keyword evidence="11" id="KW-1185">Reference proteome</keyword>
<dbReference type="Pfam" id="PF00664">
    <property type="entry name" value="ABC_membrane"/>
    <property type="match status" value="1"/>
</dbReference>
<feature type="transmembrane region" description="Helical" evidence="7">
    <location>
        <begin position="16"/>
        <end position="35"/>
    </location>
</feature>
<dbReference type="CDD" id="cd18585">
    <property type="entry name" value="ABC_6TM_CydC"/>
    <property type="match status" value="1"/>
</dbReference>
<dbReference type="InterPro" id="IPR036640">
    <property type="entry name" value="ABC1_TM_sf"/>
</dbReference>
<feature type="transmembrane region" description="Helical" evidence="7">
    <location>
        <begin position="132"/>
        <end position="157"/>
    </location>
</feature>
<dbReference type="Gene3D" id="3.40.50.300">
    <property type="entry name" value="P-loop containing nucleotide triphosphate hydrolases"/>
    <property type="match status" value="1"/>
</dbReference>
<feature type="transmembrane region" description="Helical" evidence="7">
    <location>
        <begin position="281"/>
        <end position="303"/>
    </location>
</feature>
<dbReference type="InterPro" id="IPR003439">
    <property type="entry name" value="ABC_transporter-like_ATP-bd"/>
</dbReference>
<dbReference type="InterPro" id="IPR014223">
    <property type="entry name" value="ABC_CydC/D"/>
</dbReference>
<dbReference type="InterPro" id="IPR017871">
    <property type="entry name" value="ABC_transporter-like_CS"/>
</dbReference>
<dbReference type="InterPro" id="IPR027417">
    <property type="entry name" value="P-loop_NTPase"/>
</dbReference>
<feature type="domain" description="ABC transmembrane type-1" evidence="9">
    <location>
        <begin position="19"/>
        <end position="305"/>
    </location>
</feature>
<dbReference type="PANTHER" id="PTHR43394:SF1">
    <property type="entry name" value="ATP-BINDING CASSETTE SUB-FAMILY B MEMBER 10, MITOCHONDRIAL"/>
    <property type="match status" value="1"/>
</dbReference>
<dbReference type="InterPro" id="IPR011527">
    <property type="entry name" value="ABC1_TM_dom"/>
</dbReference>
<dbReference type="PANTHER" id="PTHR43394">
    <property type="entry name" value="ATP-DEPENDENT PERMEASE MDL1, MITOCHONDRIAL"/>
    <property type="match status" value="1"/>
</dbReference>
<feature type="transmembrane region" description="Helical" evidence="7">
    <location>
        <begin position="163"/>
        <end position="181"/>
    </location>
</feature>
<keyword evidence="4" id="KW-0067">ATP-binding</keyword>
<evidence type="ECO:0000256" key="5">
    <source>
        <dbReference type="ARBA" id="ARBA00022989"/>
    </source>
</evidence>
<dbReference type="RefSeq" id="WP_210223165.1">
    <property type="nucleotide sequence ID" value="NZ_CP072801.1"/>
</dbReference>
<sequence length="585" mass="63841">MKDLIRLLRLFKPYQGWMLLGMLLAFVTLMANVLLMAVSGWFITAMAMAGVAGVSMNYFTPAGLIRFAAIARTAGRYGERLVTHEATFRILSELRVWFYQKLEPLAPARLEAYRSGDLLSRIRADIDKLDNVYLRLLVPVVVAMLATLVFVLVLWFYDPLLALVEFTLLMVAGVMVPWLMNRWGASTGQQMVTTAAQMRSALVNDLQGMGELLVYGAADAHAAHIRQLSQDLAAQQQKMSGLQGIAQGALGLCANLAMWGMLLVAIPLVSEGKLLPPQLAMLALFALASFEAVMPLPLAFQTLGETLAAARRIFSLADMPPAVAEPEQPLPVPETLHFAFRDVDFRYQPEGTDVLHNISLDLPPAHKLAIVGATGSGKSTLASLLLRFREPVSGEILLDGQPLQQYHGEVLRQHIAVVSQQTHLFNTTLRENLLLARPDAGQEALDAACQLALIHEFISSQPQGYDTWAGETGVRLSGGQAKRIAIARAVLKNAAVLILDEPTEGLDPETAQQVMANLVVHATAQRQSLLLITHRLHGLEQMDSIHVMDAGCIIESGTHAQLLAAKGHYQQLSVSGKLLVEKIKT</sequence>
<keyword evidence="2 7" id="KW-0812">Transmembrane</keyword>
<comment type="subcellular location">
    <subcellularLocation>
        <location evidence="1">Cell membrane</location>
        <topology evidence="1">Multi-pass membrane protein</topology>
    </subcellularLocation>
</comment>
<dbReference type="SUPFAM" id="SSF52540">
    <property type="entry name" value="P-loop containing nucleoside triphosphate hydrolases"/>
    <property type="match status" value="1"/>
</dbReference>
<dbReference type="PROSITE" id="PS00211">
    <property type="entry name" value="ABC_TRANSPORTER_1"/>
    <property type="match status" value="1"/>
</dbReference>
<dbReference type="EMBL" id="CP072801">
    <property type="protein sequence ID" value="QTR46845.1"/>
    <property type="molecule type" value="Genomic_DNA"/>
</dbReference>
<evidence type="ECO:0000313" key="11">
    <source>
        <dbReference type="Proteomes" id="UP000672039"/>
    </source>
</evidence>